<dbReference type="EMBL" id="CZRL01000098">
    <property type="protein sequence ID" value="CUS53885.1"/>
    <property type="molecule type" value="Genomic_DNA"/>
</dbReference>
<feature type="domain" description="FAD/NAD(P)-binding" evidence="11">
    <location>
        <begin position="387"/>
        <end position="616"/>
    </location>
</feature>
<evidence type="ECO:0000256" key="1">
    <source>
        <dbReference type="ARBA" id="ARBA00001917"/>
    </source>
</evidence>
<evidence type="ECO:0000256" key="2">
    <source>
        <dbReference type="ARBA" id="ARBA00001966"/>
    </source>
</evidence>
<evidence type="ECO:0000256" key="3">
    <source>
        <dbReference type="ARBA" id="ARBA00011048"/>
    </source>
</evidence>
<dbReference type="PRINTS" id="PR00368">
    <property type="entry name" value="FADPNR"/>
</dbReference>
<dbReference type="GO" id="GO:0010181">
    <property type="term" value="F:FMN binding"/>
    <property type="evidence" value="ECO:0007669"/>
    <property type="project" value="InterPro"/>
</dbReference>
<evidence type="ECO:0000256" key="7">
    <source>
        <dbReference type="ARBA" id="ARBA00023002"/>
    </source>
</evidence>
<gene>
    <name evidence="12" type="ORF">MGWOODY_XGa2933</name>
</gene>
<evidence type="ECO:0000256" key="9">
    <source>
        <dbReference type="ARBA" id="ARBA00023014"/>
    </source>
</evidence>
<proteinExistence type="inferred from homology"/>
<dbReference type="Pfam" id="PF00724">
    <property type="entry name" value="Oxidored_FMN"/>
    <property type="match status" value="1"/>
</dbReference>
<dbReference type="Gene3D" id="3.50.50.60">
    <property type="entry name" value="FAD/NAD(P)-binding domain"/>
    <property type="match status" value="1"/>
</dbReference>
<dbReference type="PANTHER" id="PTHR42917">
    <property type="entry name" value="2,4-DIENOYL-COA REDUCTASE"/>
    <property type="match status" value="1"/>
</dbReference>
<dbReference type="GO" id="GO:0051536">
    <property type="term" value="F:iron-sulfur cluster binding"/>
    <property type="evidence" value="ECO:0007669"/>
    <property type="project" value="UniProtKB-KW"/>
</dbReference>
<dbReference type="GO" id="GO:0008670">
    <property type="term" value="F:2,4-dienoyl-CoA reductase (NADPH) activity"/>
    <property type="evidence" value="ECO:0007669"/>
    <property type="project" value="UniProtKB-EC"/>
</dbReference>
<comment type="cofactor">
    <cofactor evidence="1">
        <name>FMN</name>
        <dbReference type="ChEBI" id="CHEBI:58210"/>
    </cofactor>
</comment>
<sequence>MAQFPTLFSPFRLGEIEVSNRIVFTAHHTHLSGDVPSDELVAYYESRAAGGAGLIVVEVAGVHSSARFSSNFIRADSDECIPGYRRIAQACHQHDCPVLGQLFHPGRETRGKVDGVTPVTWAPSALPGERHHVMPRAMPSNLIKEVVEGYGTAAARLTAAGLDGVEILASHGYLLSQFLSPRINQRLDGYGGSFQNRLRMIREIISCIRSYIGDRVLGIRLSVEALVPDGANGEEMLEVCKQLESDGDLTYFSFVVGSASTLGGSTHIVPPMEMPPDYAMPAITKLTSALSLPVIVTGRINQPQTAERILCAQEADLCGMTRALISDPDMPAKAITGASDKIRVCIACNQACTGHGLLGFPISCIQYPESGRERTLGVKNRADNRRRVIVAGGGPAGLKAAAVAAERGHAVTLYEKTRRVGGQALLAQLLPSRLEFGGLIDNLHRECLQAGVEVVTGTEVTPELVAAERPDALVIATGATPYVPDLPGADEAHVVTAWQVLSGAVNVGASVVIADWRPDWIGLGVAERLAAAGSHVRLCVNGTHAGETLQQYVRDALVARIHLLGVEVTPYARLVGVDPDTVYFQHTASDDPILLEKVDTLVLAMGHQSDTQLETALKSYAGELQVIGDCLAPRTAEEAVYEGLKIGREL</sequence>
<feature type="domain" description="NADH:flavin oxidoreductase/NADH oxidase N-terminal" evidence="10">
    <location>
        <begin position="7"/>
        <end position="337"/>
    </location>
</feature>
<protein>
    <submittedName>
        <fullName evidence="12">2,4-dienoyl-CoA reductase [NADPH]</fullName>
        <ecNumber evidence="12">1.3.1.34</ecNumber>
    </submittedName>
</protein>
<keyword evidence="8" id="KW-0408">Iron</keyword>
<dbReference type="EC" id="1.3.1.34" evidence="12"/>
<dbReference type="Pfam" id="PF07992">
    <property type="entry name" value="Pyr_redox_2"/>
    <property type="match status" value="1"/>
</dbReference>
<dbReference type="Gene3D" id="3.20.20.70">
    <property type="entry name" value="Aldolase class I"/>
    <property type="match status" value="1"/>
</dbReference>
<comment type="cofactor">
    <cofactor evidence="2">
        <name>[4Fe-4S] cluster</name>
        <dbReference type="ChEBI" id="CHEBI:49883"/>
    </cofactor>
</comment>
<evidence type="ECO:0000256" key="4">
    <source>
        <dbReference type="ARBA" id="ARBA00022630"/>
    </source>
</evidence>
<dbReference type="InterPro" id="IPR023753">
    <property type="entry name" value="FAD/NAD-binding_dom"/>
</dbReference>
<keyword evidence="9" id="KW-0411">Iron-sulfur</keyword>
<evidence type="ECO:0000256" key="5">
    <source>
        <dbReference type="ARBA" id="ARBA00022643"/>
    </source>
</evidence>
<dbReference type="Gene3D" id="3.40.50.720">
    <property type="entry name" value="NAD(P)-binding Rossmann-like Domain"/>
    <property type="match status" value="1"/>
</dbReference>
<keyword evidence="4" id="KW-0285">Flavoprotein</keyword>
<dbReference type="GO" id="GO:0033543">
    <property type="term" value="P:fatty acid beta-oxidation, unsaturated, even number, reductase/isomerase pathway"/>
    <property type="evidence" value="ECO:0007669"/>
    <property type="project" value="TreeGrafter"/>
</dbReference>
<dbReference type="PANTHER" id="PTHR42917:SF2">
    <property type="entry name" value="2,4-DIENOYL-COA REDUCTASE [(2E)-ENOYL-COA-PRODUCING]"/>
    <property type="match status" value="1"/>
</dbReference>
<dbReference type="SUPFAM" id="SSF51395">
    <property type="entry name" value="FMN-linked oxidoreductases"/>
    <property type="match status" value="1"/>
</dbReference>
<keyword evidence="7 12" id="KW-0560">Oxidoreductase</keyword>
<dbReference type="SUPFAM" id="SSF51905">
    <property type="entry name" value="FAD/NAD(P)-binding domain"/>
    <property type="match status" value="1"/>
</dbReference>
<dbReference type="InterPro" id="IPR001155">
    <property type="entry name" value="OxRdtase_FMN_N"/>
</dbReference>
<evidence type="ECO:0000259" key="11">
    <source>
        <dbReference type="Pfam" id="PF07992"/>
    </source>
</evidence>
<keyword evidence="5" id="KW-0288">FMN</keyword>
<comment type="similarity">
    <text evidence="3">In the N-terminal section; belongs to the NADH:flavin oxidoreductase/NADH oxidase family.</text>
</comment>
<keyword evidence="6" id="KW-0479">Metal-binding</keyword>
<evidence type="ECO:0000313" key="12">
    <source>
        <dbReference type="EMBL" id="CUS53885.1"/>
    </source>
</evidence>
<name>A0A160TVA5_9ZZZZ</name>
<organism evidence="12">
    <name type="scientific">hydrothermal vent metagenome</name>
    <dbReference type="NCBI Taxonomy" id="652676"/>
    <lineage>
        <taxon>unclassified sequences</taxon>
        <taxon>metagenomes</taxon>
        <taxon>ecological metagenomes</taxon>
    </lineage>
</organism>
<dbReference type="InterPro" id="IPR051793">
    <property type="entry name" value="NADH:flavin_oxidoreductase"/>
</dbReference>
<evidence type="ECO:0000259" key="10">
    <source>
        <dbReference type="Pfam" id="PF00724"/>
    </source>
</evidence>
<accession>A0A160TVA5</accession>
<reference evidence="12" key="1">
    <citation type="submission" date="2015-10" db="EMBL/GenBank/DDBJ databases">
        <authorList>
            <person name="Gilbert D.G."/>
        </authorList>
    </citation>
    <scope>NUCLEOTIDE SEQUENCE</scope>
</reference>
<evidence type="ECO:0000256" key="6">
    <source>
        <dbReference type="ARBA" id="ARBA00022723"/>
    </source>
</evidence>
<dbReference type="InterPro" id="IPR013785">
    <property type="entry name" value="Aldolase_TIM"/>
</dbReference>
<evidence type="ECO:0000256" key="8">
    <source>
        <dbReference type="ARBA" id="ARBA00023004"/>
    </source>
</evidence>
<dbReference type="InterPro" id="IPR036188">
    <property type="entry name" value="FAD/NAD-bd_sf"/>
</dbReference>
<dbReference type="AlphaFoldDB" id="A0A160TVA5"/>
<dbReference type="GO" id="GO:0046872">
    <property type="term" value="F:metal ion binding"/>
    <property type="evidence" value="ECO:0007669"/>
    <property type="project" value="UniProtKB-KW"/>
</dbReference>